<protein>
    <recommendedName>
        <fullName evidence="1">DUF6570 domain-containing protein</fullName>
    </recommendedName>
</protein>
<keyword evidence="3" id="KW-1185">Reference proteome</keyword>
<evidence type="ECO:0000313" key="3">
    <source>
        <dbReference type="Proteomes" id="UP001218188"/>
    </source>
</evidence>
<evidence type="ECO:0000313" key="2">
    <source>
        <dbReference type="EMBL" id="KAJ7021231.1"/>
    </source>
</evidence>
<proteinExistence type="predicted"/>
<name>A0AAD6WRU2_9AGAR</name>
<dbReference type="AlphaFoldDB" id="A0AAD6WRU2"/>
<evidence type="ECO:0000259" key="1">
    <source>
        <dbReference type="Pfam" id="PF20209"/>
    </source>
</evidence>
<accession>A0AAD6WRU2</accession>
<dbReference type="InterPro" id="IPR046700">
    <property type="entry name" value="DUF6570"/>
</dbReference>
<organism evidence="2 3">
    <name type="scientific">Mycena alexandri</name>
    <dbReference type="NCBI Taxonomy" id="1745969"/>
    <lineage>
        <taxon>Eukaryota</taxon>
        <taxon>Fungi</taxon>
        <taxon>Dikarya</taxon>
        <taxon>Basidiomycota</taxon>
        <taxon>Agaricomycotina</taxon>
        <taxon>Agaricomycetes</taxon>
        <taxon>Agaricomycetidae</taxon>
        <taxon>Agaricales</taxon>
        <taxon>Marasmiineae</taxon>
        <taxon>Mycenaceae</taxon>
        <taxon>Mycena</taxon>
    </lineage>
</organism>
<dbReference type="EMBL" id="JARJCM010000238">
    <property type="protein sequence ID" value="KAJ7021231.1"/>
    <property type="molecule type" value="Genomic_DNA"/>
</dbReference>
<comment type="caution">
    <text evidence="2">The sequence shown here is derived from an EMBL/GenBank/DDBJ whole genome shotgun (WGS) entry which is preliminary data.</text>
</comment>
<feature type="domain" description="DUF6570" evidence="1">
    <location>
        <begin position="2"/>
        <end position="89"/>
    </location>
</feature>
<sequence>MYKLSISPSGQMAAHGNVCILPQDSSSFVAAMPAPLFRIRDKICVILVGSPDTEVTQDMLRKSPLLVRREWIRRALFWLIENNPLYADLNKISVLENLEEYPEYNCPLATADFLRTNSATTKDPLVRPILIKQILSYAKAPIHLSLPQQHSWT</sequence>
<gene>
    <name evidence="2" type="ORF">C8F04DRAFT_973106</name>
</gene>
<dbReference type="Pfam" id="PF20209">
    <property type="entry name" value="DUF6570"/>
    <property type="match status" value="1"/>
</dbReference>
<reference evidence="2" key="1">
    <citation type="submission" date="2023-03" db="EMBL/GenBank/DDBJ databases">
        <title>Massive genome expansion in bonnet fungi (Mycena s.s.) driven by repeated elements and novel gene families across ecological guilds.</title>
        <authorList>
            <consortium name="Lawrence Berkeley National Laboratory"/>
            <person name="Harder C.B."/>
            <person name="Miyauchi S."/>
            <person name="Viragh M."/>
            <person name="Kuo A."/>
            <person name="Thoen E."/>
            <person name="Andreopoulos B."/>
            <person name="Lu D."/>
            <person name="Skrede I."/>
            <person name="Drula E."/>
            <person name="Henrissat B."/>
            <person name="Morin E."/>
            <person name="Kohler A."/>
            <person name="Barry K."/>
            <person name="LaButti K."/>
            <person name="Morin E."/>
            <person name="Salamov A."/>
            <person name="Lipzen A."/>
            <person name="Mereny Z."/>
            <person name="Hegedus B."/>
            <person name="Baldrian P."/>
            <person name="Stursova M."/>
            <person name="Weitz H."/>
            <person name="Taylor A."/>
            <person name="Grigoriev I.V."/>
            <person name="Nagy L.G."/>
            <person name="Martin F."/>
            <person name="Kauserud H."/>
        </authorList>
    </citation>
    <scope>NUCLEOTIDE SEQUENCE</scope>
    <source>
        <strain evidence="2">CBHHK200</strain>
    </source>
</reference>
<dbReference type="Proteomes" id="UP001218188">
    <property type="component" value="Unassembled WGS sequence"/>
</dbReference>